<gene>
    <name evidence="1" type="ORF">S01H1_03350</name>
</gene>
<comment type="caution">
    <text evidence="1">The sequence shown here is derived from an EMBL/GenBank/DDBJ whole genome shotgun (WGS) entry which is preliminary data.</text>
</comment>
<organism evidence="1">
    <name type="scientific">marine sediment metagenome</name>
    <dbReference type="NCBI Taxonomy" id="412755"/>
    <lineage>
        <taxon>unclassified sequences</taxon>
        <taxon>metagenomes</taxon>
        <taxon>ecological metagenomes</taxon>
    </lineage>
</organism>
<sequence length="77" mass="8576">MALDDLTPEALSDRVKLGDRLTAWTTRNGSALNTIDGTFTALDAEIVKFAGDQDMIDYLDGKKDALKLAMFNIYQKY</sequence>
<protein>
    <submittedName>
        <fullName evidence="1">Uncharacterized protein</fullName>
    </submittedName>
</protein>
<dbReference type="AlphaFoldDB" id="X0SM21"/>
<evidence type="ECO:0000313" key="1">
    <source>
        <dbReference type="EMBL" id="GAF76932.1"/>
    </source>
</evidence>
<accession>X0SM21</accession>
<name>X0SM21_9ZZZZ</name>
<reference evidence="1" key="1">
    <citation type="journal article" date="2014" name="Front. Microbiol.">
        <title>High frequency of phylogenetically diverse reductive dehalogenase-homologous genes in deep subseafloor sedimentary metagenomes.</title>
        <authorList>
            <person name="Kawai M."/>
            <person name="Futagami T."/>
            <person name="Toyoda A."/>
            <person name="Takaki Y."/>
            <person name="Nishi S."/>
            <person name="Hori S."/>
            <person name="Arai W."/>
            <person name="Tsubouchi T."/>
            <person name="Morono Y."/>
            <person name="Uchiyama I."/>
            <person name="Ito T."/>
            <person name="Fujiyama A."/>
            <person name="Inagaki F."/>
            <person name="Takami H."/>
        </authorList>
    </citation>
    <scope>NUCLEOTIDE SEQUENCE</scope>
    <source>
        <strain evidence="1">Expedition CK06-06</strain>
    </source>
</reference>
<proteinExistence type="predicted"/>
<dbReference type="EMBL" id="BARS01001836">
    <property type="protein sequence ID" value="GAF76932.1"/>
    <property type="molecule type" value="Genomic_DNA"/>
</dbReference>